<dbReference type="AlphaFoldDB" id="A0A953HPR2"/>
<evidence type="ECO:0000256" key="6">
    <source>
        <dbReference type="ARBA" id="ARBA00023136"/>
    </source>
</evidence>
<keyword evidence="7" id="KW-0066">ATP synthesis</keyword>
<dbReference type="NCBIfam" id="TIGR03166">
    <property type="entry name" value="alt_F1F0_F1_eps"/>
    <property type="match status" value="1"/>
</dbReference>
<evidence type="ECO:0000313" key="10">
    <source>
        <dbReference type="Proteomes" id="UP000753961"/>
    </source>
</evidence>
<proteinExistence type="inferred from homology"/>
<comment type="subcellular location">
    <subcellularLocation>
        <location evidence="2">Endomembrane system</location>
        <topology evidence="2">Peripheral membrane protein</topology>
    </subcellularLocation>
</comment>
<dbReference type="GO" id="GO:0045259">
    <property type="term" value="C:proton-transporting ATP synthase complex"/>
    <property type="evidence" value="ECO:0007669"/>
    <property type="project" value="UniProtKB-KW"/>
</dbReference>
<dbReference type="NCBIfam" id="NF004871">
    <property type="entry name" value="PRK06228.1"/>
    <property type="match status" value="1"/>
</dbReference>
<dbReference type="InterPro" id="IPR020546">
    <property type="entry name" value="ATP_synth_F1_dsu/esu_N"/>
</dbReference>
<comment type="function">
    <text evidence="1">Produces ATP from ADP in the presence of a proton gradient across the membrane.</text>
</comment>
<evidence type="ECO:0000259" key="8">
    <source>
        <dbReference type="Pfam" id="PF02823"/>
    </source>
</evidence>
<keyword evidence="10" id="KW-1185">Reference proteome</keyword>
<sequence length="128" mass="13843">MKILLPNKVFAEVQGVTKIGVETHAGAYGLLPHRLDGTTGLIPGILSYETESGATNYVAVDTGILVKSGYEVLIAVRNAVGGAPLEELRSVVEEEILDLDKSEVEARSTMARLESGFIRNFQKVIDDR</sequence>
<evidence type="ECO:0000256" key="1">
    <source>
        <dbReference type="ARBA" id="ARBA00003543"/>
    </source>
</evidence>
<dbReference type="Pfam" id="PF02823">
    <property type="entry name" value="ATP-synt_DE_N"/>
    <property type="match status" value="1"/>
</dbReference>
<evidence type="ECO:0000313" key="9">
    <source>
        <dbReference type="EMBL" id="MBY5958984.1"/>
    </source>
</evidence>
<evidence type="ECO:0000256" key="7">
    <source>
        <dbReference type="ARBA" id="ARBA00023196"/>
    </source>
</evidence>
<evidence type="ECO:0000256" key="2">
    <source>
        <dbReference type="ARBA" id="ARBA00004184"/>
    </source>
</evidence>
<dbReference type="GO" id="GO:0012505">
    <property type="term" value="C:endomembrane system"/>
    <property type="evidence" value="ECO:0007669"/>
    <property type="project" value="UniProtKB-SubCell"/>
</dbReference>
<name>A0A953HPR2_9BACT</name>
<dbReference type="SUPFAM" id="SSF51344">
    <property type="entry name" value="Epsilon subunit of F1F0-ATP synthase N-terminal domain"/>
    <property type="match status" value="1"/>
</dbReference>
<evidence type="ECO:0000256" key="5">
    <source>
        <dbReference type="ARBA" id="ARBA00023065"/>
    </source>
</evidence>
<dbReference type="RefSeq" id="WP_222580521.1">
    <property type="nucleotide sequence ID" value="NZ_JAHVHU010000011.1"/>
</dbReference>
<keyword evidence="7" id="KW-0139">CF(1)</keyword>
<keyword evidence="5" id="KW-0406">Ion transport</keyword>
<dbReference type="EMBL" id="JAHVHU010000011">
    <property type="protein sequence ID" value="MBY5958984.1"/>
    <property type="molecule type" value="Genomic_DNA"/>
</dbReference>
<evidence type="ECO:0000256" key="3">
    <source>
        <dbReference type="ARBA" id="ARBA00005712"/>
    </source>
</evidence>
<dbReference type="Proteomes" id="UP000753961">
    <property type="component" value="Unassembled WGS sequence"/>
</dbReference>
<comment type="similarity">
    <text evidence="3">Belongs to the ATPase epsilon chain family.</text>
</comment>
<dbReference type="GO" id="GO:0046933">
    <property type="term" value="F:proton-transporting ATP synthase activity, rotational mechanism"/>
    <property type="evidence" value="ECO:0007669"/>
    <property type="project" value="InterPro"/>
</dbReference>
<gene>
    <name evidence="9" type="ORF">KUV50_12605</name>
</gene>
<reference evidence="9" key="1">
    <citation type="submission" date="2021-06" db="EMBL/GenBank/DDBJ databases">
        <title>44 bacteria genomes isolated from Dapeng, Shenzhen.</title>
        <authorList>
            <person name="Zheng W."/>
            <person name="Yu S."/>
            <person name="Huang Y."/>
        </authorList>
    </citation>
    <scope>NUCLEOTIDE SEQUENCE</scope>
    <source>
        <strain evidence="9">DP5N28-2</strain>
    </source>
</reference>
<protein>
    <submittedName>
        <fullName evidence="9">F0F1 ATP synthase subunit epsilon</fullName>
    </submittedName>
</protein>
<evidence type="ECO:0000256" key="4">
    <source>
        <dbReference type="ARBA" id="ARBA00022448"/>
    </source>
</evidence>
<comment type="caution">
    <text evidence="9">The sequence shown here is derived from an EMBL/GenBank/DDBJ whole genome shotgun (WGS) entry which is preliminary data.</text>
</comment>
<dbReference type="CDD" id="cd12152">
    <property type="entry name" value="F1-ATPase_delta"/>
    <property type="match status" value="1"/>
</dbReference>
<dbReference type="Gene3D" id="2.60.15.10">
    <property type="entry name" value="F0F1 ATP synthase delta/epsilon subunit, N-terminal"/>
    <property type="match status" value="1"/>
</dbReference>
<accession>A0A953HPR2</accession>
<dbReference type="InterPro" id="IPR024037">
    <property type="entry name" value="Alt_ATP_synth_F1_esu"/>
</dbReference>
<keyword evidence="4" id="KW-0813">Transport</keyword>
<keyword evidence="6" id="KW-0472">Membrane</keyword>
<dbReference type="InterPro" id="IPR036771">
    <property type="entry name" value="ATPsynth_dsu/esu_N"/>
</dbReference>
<dbReference type="InterPro" id="IPR001469">
    <property type="entry name" value="ATP_synth_F1_dsu/esu"/>
</dbReference>
<organism evidence="9 10">
    <name type="scientific">Membranihabitans marinus</name>
    <dbReference type="NCBI Taxonomy" id="1227546"/>
    <lineage>
        <taxon>Bacteria</taxon>
        <taxon>Pseudomonadati</taxon>
        <taxon>Bacteroidota</taxon>
        <taxon>Saprospiria</taxon>
        <taxon>Saprospirales</taxon>
        <taxon>Saprospiraceae</taxon>
        <taxon>Membranihabitans</taxon>
    </lineage>
</organism>
<feature type="domain" description="ATP synthase F1 complex delta/epsilon subunit N-terminal" evidence="8">
    <location>
        <begin position="2"/>
        <end position="79"/>
    </location>
</feature>